<comment type="caution">
    <text evidence="1">The sequence shown here is derived from an EMBL/GenBank/DDBJ whole genome shotgun (WGS) entry which is preliminary data.</text>
</comment>
<evidence type="ECO:0000313" key="2">
    <source>
        <dbReference type="Proteomes" id="UP001107558"/>
    </source>
</evidence>
<gene>
    <name evidence="1" type="ORF">PVAND_017325</name>
</gene>
<accession>A0A9J6BJ49</accession>
<name>A0A9J6BJ49_POLVA</name>
<dbReference type="AlphaFoldDB" id="A0A9J6BJ49"/>
<keyword evidence="2" id="KW-1185">Reference proteome</keyword>
<dbReference type="SUPFAM" id="SSF52047">
    <property type="entry name" value="RNI-like"/>
    <property type="match status" value="1"/>
</dbReference>
<dbReference type="Proteomes" id="UP001107558">
    <property type="component" value="Chromosome 4"/>
</dbReference>
<dbReference type="EMBL" id="JADBJN010000004">
    <property type="protein sequence ID" value="KAG5669438.1"/>
    <property type="molecule type" value="Genomic_DNA"/>
</dbReference>
<reference evidence="1" key="1">
    <citation type="submission" date="2021-03" db="EMBL/GenBank/DDBJ databases">
        <title>Chromosome level genome of the anhydrobiotic midge Polypedilum vanderplanki.</title>
        <authorList>
            <person name="Yoshida Y."/>
            <person name="Kikawada T."/>
            <person name="Gusev O."/>
        </authorList>
    </citation>
    <scope>NUCLEOTIDE SEQUENCE</scope>
    <source>
        <strain evidence="1">NIAS01</strain>
        <tissue evidence="1">Whole body or cell culture</tissue>
    </source>
</reference>
<proteinExistence type="predicted"/>
<protein>
    <submittedName>
        <fullName evidence="1">Uncharacterized protein</fullName>
    </submittedName>
</protein>
<organism evidence="1 2">
    <name type="scientific">Polypedilum vanderplanki</name>
    <name type="common">Sleeping chironomid midge</name>
    <dbReference type="NCBI Taxonomy" id="319348"/>
    <lineage>
        <taxon>Eukaryota</taxon>
        <taxon>Metazoa</taxon>
        <taxon>Ecdysozoa</taxon>
        <taxon>Arthropoda</taxon>
        <taxon>Hexapoda</taxon>
        <taxon>Insecta</taxon>
        <taxon>Pterygota</taxon>
        <taxon>Neoptera</taxon>
        <taxon>Endopterygota</taxon>
        <taxon>Diptera</taxon>
        <taxon>Nematocera</taxon>
        <taxon>Chironomoidea</taxon>
        <taxon>Chironomidae</taxon>
        <taxon>Chironominae</taxon>
        <taxon>Polypedilum</taxon>
        <taxon>Polypedilum</taxon>
    </lineage>
</organism>
<evidence type="ECO:0000313" key="1">
    <source>
        <dbReference type="EMBL" id="KAG5669438.1"/>
    </source>
</evidence>
<dbReference type="OrthoDB" id="5273213at2759"/>
<sequence length="446" mass="52977">MKNLSKYSGFCNQEILAVLSLKNLNAIYLQAGPLDEEIIIKFLENTKTLKSFRSNHITDKILITICTNLLDLEELNFCFNDQITNEAFMNISKLKSLKILNIYNGIRKEFIERISKILKHFNNIEELEVLTTEQDEENLTLDENFFIENHKNTNLRFLQTPIPHNNFQNWMKKVSNDFPNIEYLLPVRAYYLFNEKFEKSFIDSNRHLFHVNLNSITNENELFKDCCYVFGVSTYENSNTMVKVIRDGKKGMVLNIDQYFKFCKLQAMMHTPRKLKSFSITLRKEENQNAVENCVKFLKLIGKDVKFFKISGEFTFYQLQKIIEVLPNLEIIKFKWIELDNLVDENLIQINHKNIKKLIFISKLCTNLSQQAQYFYNFFKVIRFNENSLNYFYFTVPFSLNIPAAVDRKKIDNFLENQKLLTKIEEKWSDELFKNDFVLEAKFDEL</sequence>
<dbReference type="InterPro" id="IPR032675">
    <property type="entry name" value="LRR_dom_sf"/>
</dbReference>
<dbReference type="Gene3D" id="3.80.10.10">
    <property type="entry name" value="Ribonuclease Inhibitor"/>
    <property type="match status" value="1"/>
</dbReference>